<dbReference type="GO" id="GO:0006310">
    <property type="term" value="P:DNA recombination"/>
    <property type="evidence" value="ECO:0007669"/>
    <property type="project" value="TreeGrafter"/>
</dbReference>
<dbReference type="NCBIfam" id="TIGR01784">
    <property type="entry name" value="T_den_put_tspse"/>
    <property type="match status" value="1"/>
</dbReference>
<dbReference type="PANTHER" id="PTHR34611">
    <property type="match status" value="1"/>
</dbReference>
<dbReference type="GO" id="GO:1990238">
    <property type="term" value="F:double-stranded DNA endonuclease activity"/>
    <property type="evidence" value="ECO:0007669"/>
    <property type="project" value="TreeGrafter"/>
</dbReference>
<organism evidence="3 4">
    <name type="scientific">Citrobacter arsenatis</name>
    <dbReference type="NCBI Taxonomy" id="2546350"/>
    <lineage>
        <taxon>Bacteria</taxon>
        <taxon>Pseudomonadati</taxon>
        <taxon>Pseudomonadota</taxon>
        <taxon>Gammaproteobacteria</taxon>
        <taxon>Enterobacterales</taxon>
        <taxon>Enterobacteriaceae</taxon>
        <taxon>Citrobacter</taxon>
    </lineage>
</organism>
<dbReference type="PANTHER" id="PTHR34611:SF2">
    <property type="entry name" value="INACTIVE RECOMBINATION-PROMOTING NUCLEASE-LIKE PROTEIN RPNE-RELATED"/>
    <property type="match status" value="1"/>
</dbReference>
<evidence type="ECO:0000256" key="1">
    <source>
        <dbReference type="ARBA" id="ARBA00009787"/>
    </source>
</evidence>
<comment type="similarity">
    <text evidence="1">Belongs to the Rpn/YhgA-like nuclease family.</text>
</comment>
<evidence type="ECO:0000259" key="2">
    <source>
        <dbReference type="Pfam" id="PF04754"/>
    </source>
</evidence>
<dbReference type="InterPro" id="IPR010106">
    <property type="entry name" value="RpnA"/>
</dbReference>
<evidence type="ECO:0000313" key="3">
    <source>
        <dbReference type="EMBL" id="QBM25426.1"/>
    </source>
</evidence>
<evidence type="ECO:0000313" key="4">
    <source>
        <dbReference type="Proteomes" id="UP000293850"/>
    </source>
</evidence>
<dbReference type="EMBL" id="CP037864">
    <property type="protein sequence ID" value="QBM25426.1"/>
    <property type="molecule type" value="Genomic_DNA"/>
</dbReference>
<dbReference type="Proteomes" id="UP000293850">
    <property type="component" value="Chromosome"/>
</dbReference>
<feature type="domain" description="Transposase (putative) YhgA-like" evidence="2">
    <location>
        <begin position="8"/>
        <end position="209"/>
    </location>
</feature>
<keyword evidence="4" id="KW-1185">Reference proteome</keyword>
<reference evidence="3 4" key="1">
    <citation type="submission" date="2019-03" db="EMBL/GenBank/DDBJ databases">
        <title>Complete genome sequence of an arsenate-respiring bacteria, Citrobacter sp. LY-1.</title>
        <authorList>
            <person name="Wang H."/>
            <person name="Liu Y."/>
            <person name="Li Q."/>
            <person name="Huang J."/>
        </authorList>
    </citation>
    <scope>NUCLEOTIDE SEQUENCE [LARGE SCALE GENOMIC DNA]</scope>
    <source>
        <strain evidence="3 4">LY-1</strain>
    </source>
</reference>
<dbReference type="KEGG" id="cars:E1B03_24535"/>
<protein>
    <submittedName>
        <fullName evidence="3">Rpn family recombination-promoting nuclease/putative transposase</fullName>
    </submittedName>
</protein>
<dbReference type="InterPro" id="IPR006842">
    <property type="entry name" value="Transposase_31"/>
</dbReference>
<sequence>MNTDTSTTPHDAIFKTFLNHPATARDFLQLHLPDSLQKLCDLKTLQLESGSFIEDDLRAYYSDVLWSLKTREGDGYIYTIIEHQSTADAHMAFRLMRYAIAVMHRHLAAGHKKLPLVIPMLFYHGSASPYPYSLCWLDEFDDPESARQLYSTAFPLIDITVVPDDEIMQHRRMALLELIQKHIRKRDLMGLVEKLAILLVKGHANDNQLKALFNYLMQAGNTAHFGEFLHEVAERLPQHKEKLMTIAERLRQEGHLNGLQEGHRKGLKEGLQEGLQTGLQQGKREEALRIASTMQADGIDPLTIFRITGLTAEDLATRSH</sequence>
<dbReference type="Pfam" id="PF04754">
    <property type="entry name" value="Transposase_31"/>
    <property type="match status" value="1"/>
</dbReference>
<gene>
    <name evidence="3" type="ORF">E1B03_24535</name>
</gene>
<accession>A0A4P6WT19</accession>
<dbReference type="InterPro" id="IPR051699">
    <property type="entry name" value="Rpn/YhgA-like_nuclease"/>
</dbReference>
<proteinExistence type="inferred from homology"/>
<dbReference type="AlphaFoldDB" id="A0A4P6WT19"/>
<dbReference type="RefSeq" id="WP_133087068.1">
    <property type="nucleotide sequence ID" value="NZ_CP037864.1"/>
</dbReference>
<name>A0A4P6WT19_9ENTR</name>